<dbReference type="AlphaFoldDB" id="A0A0D7B191"/>
<keyword evidence="1" id="KW-0378">Hydrolase</keyword>
<dbReference type="PROSITE" id="PS00893">
    <property type="entry name" value="NUDIX_BOX"/>
    <property type="match status" value="1"/>
</dbReference>
<feature type="domain" description="Nudix hydrolase" evidence="2">
    <location>
        <begin position="56"/>
        <end position="223"/>
    </location>
</feature>
<keyword evidence="4" id="KW-1185">Reference proteome</keyword>
<dbReference type="Gene3D" id="3.90.79.10">
    <property type="entry name" value="Nucleoside Triphosphate Pyrophosphohydrolase"/>
    <property type="match status" value="1"/>
</dbReference>
<accession>A0A0D7B191</accession>
<evidence type="ECO:0000313" key="4">
    <source>
        <dbReference type="Proteomes" id="UP000054007"/>
    </source>
</evidence>
<gene>
    <name evidence="3" type="ORF">CYLTODRAFT_381509</name>
</gene>
<sequence length="239" mass="26267">MSSNFSDIKSHLSIAFLGGAASVLLARQLYTLVNASRAVAHPRYPKQTQHTSEEFVLAAGAVAFLISPTSPLKVVLVHFTKNRDEWLLAKGRKDVDESLSAAALRETYEETGYKCSLVDIPELKTRATQPGLATTAHQADVPHIAYGAKESVCVTLRPLQTANHVKMIFWYVAEVVEDNSDLTGRVGTHMISEGFESSGLFEIEEAMGLLTFKSDRDVLATAVKYASQRREQLLQKKAT</sequence>
<reference evidence="3 4" key="1">
    <citation type="journal article" date="2015" name="Fungal Genet. Biol.">
        <title>Evolution of novel wood decay mechanisms in Agaricales revealed by the genome sequences of Fistulina hepatica and Cylindrobasidium torrendii.</title>
        <authorList>
            <person name="Floudas D."/>
            <person name="Held B.W."/>
            <person name="Riley R."/>
            <person name="Nagy L.G."/>
            <person name="Koehler G."/>
            <person name="Ransdell A.S."/>
            <person name="Younus H."/>
            <person name="Chow J."/>
            <person name="Chiniquy J."/>
            <person name="Lipzen A."/>
            <person name="Tritt A."/>
            <person name="Sun H."/>
            <person name="Haridas S."/>
            <person name="LaButti K."/>
            <person name="Ohm R.A."/>
            <person name="Kues U."/>
            <person name="Blanchette R.A."/>
            <person name="Grigoriev I.V."/>
            <person name="Minto R.E."/>
            <person name="Hibbett D.S."/>
        </authorList>
    </citation>
    <scope>NUCLEOTIDE SEQUENCE [LARGE SCALE GENOMIC DNA]</scope>
    <source>
        <strain evidence="3 4">FP15055 ss-10</strain>
    </source>
</reference>
<evidence type="ECO:0000256" key="1">
    <source>
        <dbReference type="ARBA" id="ARBA00022801"/>
    </source>
</evidence>
<dbReference type="GO" id="GO:0006754">
    <property type="term" value="P:ATP biosynthetic process"/>
    <property type="evidence" value="ECO:0007669"/>
    <property type="project" value="TreeGrafter"/>
</dbReference>
<dbReference type="STRING" id="1314674.A0A0D7B191"/>
<dbReference type="GO" id="GO:0004081">
    <property type="term" value="F:bis(5'-nucleosyl)-tetraphosphatase (asymmetrical) activity"/>
    <property type="evidence" value="ECO:0007669"/>
    <property type="project" value="TreeGrafter"/>
</dbReference>
<dbReference type="PANTHER" id="PTHR21340">
    <property type="entry name" value="DIADENOSINE 5,5-P1,P4-TETRAPHOSPHATE PYROPHOSPHOHYDROLASE MUTT"/>
    <property type="match status" value="1"/>
</dbReference>
<proteinExistence type="predicted"/>
<dbReference type="OrthoDB" id="10259236at2759"/>
<dbReference type="InterPro" id="IPR015797">
    <property type="entry name" value="NUDIX_hydrolase-like_dom_sf"/>
</dbReference>
<dbReference type="InterPro" id="IPR000086">
    <property type="entry name" value="NUDIX_hydrolase_dom"/>
</dbReference>
<dbReference type="SUPFAM" id="SSF55811">
    <property type="entry name" value="Nudix"/>
    <property type="match status" value="1"/>
</dbReference>
<protein>
    <recommendedName>
        <fullName evidence="2">Nudix hydrolase domain-containing protein</fullName>
    </recommendedName>
</protein>
<dbReference type="InterPro" id="IPR051325">
    <property type="entry name" value="Nudix_hydrolase_domain"/>
</dbReference>
<dbReference type="EMBL" id="KN880660">
    <property type="protein sequence ID" value="KIY63980.1"/>
    <property type="molecule type" value="Genomic_DNA"/>
</dbReference>
<dbReference type="PROSITE" id="PS51462">
    <property type="entry name" value="NUDIX"/>
    <property type="match status" value="1"/>
</dbReference>
<dbReference type="PANTHER" id="PTHR21340:SF0">
    <property type="entry name" value="BIS(5'-NUCLEOSYL)-TETRAPHOSPHATASE [ASYMMETRICAL]"/>
    <property type="match status" value="1"/>
</dbReference>
<organism evidence="3 4">
    <name type="scientific">Cylindrobasidium torrendii FP15055 ss-10</name>
    <dbReference type="NCBI Taxonomy" id="1314674"/>
    <lineage>
        <taxon>Eukaryota</taxon>
        <taxon>Fungi</taxon>
        <taxon>Dikarya</taxon>
        <taxon>Basidiomycota</taxon>
        <taxon>Agaricomycotina</taxon>
        <taxon>Agaricomycetes</taxon>
        <taxon>Agaricomycetidae</taxon>
        <taxon>Agaricales</taxon>
        <taxon>Marasmiineae</taxon>
        <taxon>Physalacriaceae</taxon>
        <taxon>Cylindrobasidium</taxon>
    </lineage>
</organism>
<name>A0A0D7B191_9AGAR</name>
<dbReference type="GO" id="GO:0006167">
    <property type="term" value="P:AMP biosynthetic process"/>
    <property type="evidence" value="ECO:0007669"/>
    <property type="project" value="TreeGrafter"/>
</dbReference>
<evidence type="ECO:0000259" key="2">
    <source>
        <dbReference type="PROSITE" id="PS51462"/>
    </source>
</evidence>
<dbReference type="Proteomes" id="UP000054007">
    <property type="component" value="Unassembled WGS sequence"/>
</dbReference>
<evidence type="ECO:0000313" key="3">
    <source>
        <dbReference type="EMBL" id="KIY63980.1"/>
    </source>
</evidence>
<dbReference type="Pfam" id="PF00293">
    <property type="entry name" value="NUDIX"/>
    <property type="match status" value="1"/>
</dbReference>
<dbReference type="InterPro" id="IPR020084">
    <property type="entry name" value="NUDIX_hydrolase_CS"/>
</dbReference>